<dbReference type="InterPro" id="IPR050267">
    <property type="entry name" value="Anti-sigma-factor_SerPK"/>
</dbReference>
<evidence type="ECO:0000256" key="2">
    <source>
        <dbReference type="SAM" id="MobiDB-lite"/>
    </source>
</evidence>
<dbReference type="InterPro" id="IPR003594">
    <property type="entry name" value="HATPase_dom"/>
</dbReference>
<dbReference type="GO" id="GO:0005524">
    <property type="term" value="F:ATP binding"/>
    <property type="evidence" value="ECO:0007669"/>
    <property type="project" value="UniProtKB-KW"/>
</dbReference>
<reference evidence="5" key="1">
    <citation type="journal article" date="2020" name="Syst. Appl. Microbiol.">
        <title>Streptomyces alkaliterrae sp. nov., isolated from an alkaline soil, and emended descriptions of Streptomyces alkaliphilus, Streptomyces calidiresistens and Streptomyces durbertensis.</title>
        <authorList>
            <person name="Swiecimska M."/>
            <person name="Golinska P."/>
            <person name="Nouioui I."/>
            <person name="Wypij M."/>
            <person name="Rai M."/>
            <person name="Sangal V."/>
            <person name="Goodfellow M."/>
        </authorList>
    </citation>
    <scope>NUCLEOTIDE SEQUENCE [LARGE SCALE GENOMIC DNA]</scope>
    <source>
        <strain evidence="5">DSM 104538</strain>
    </source>
</reference>
<dbReference type="Pfam" id="PF13581">
    <property type="entry name" value="HATPase_c_2"/>
    <property type="match status" value="1"/>
</dbReference>
<keyword evidence="1" id="KW-0723">Serine/threonine-protein kinase</keyword>
<feature type="domain" description="Histidine kinase/HSP90-like ATPase" evidence="3">
    <location>
        <begin position="21"/>
        <end position="129"/>
    </location>
</feature>
<protein>
    <submittedName>
        <fullName evidence="4">ATP-binding protein</fullName>
    </submittedName>
</protein>
<keyword evidence="4" id="KW-0067">ATP-binding</keyword>
<sequence>MSGSVTDRAPRGSWHGVPRSGAEARDVTREVLRGRSRELVDDCLLVVSELVANAVRHAGGLTGFEVTAGPAGVVVTVRDASHRLPVALRGAGAPPRTEPGGHGWPMVCRLATRVVVTRYRSGGKSIQATVAPPA</sequence>
<evidence type="ECO:0000256" key="1">
    <source>
        <dbReference type="ARBA" id="ARBA00022527"/>
    </source>
</evidence>
<comment type="caution">
    <text evidence="4">The sequence shown here is derived from an EMBL/GenBank/DDBJ whole genome shotgun (WGS) entry which is preliminary data.</text>
</comment>
<dbReference type="CDD" id="cd16936">
    <property type="entry name" value="HATPase_RsbW-like"/>
    <property type="match status" value="1"/>
</dbReference>
<evidence type="ECO:0000313" key="5">
    <source>
        <dbReference type="Proteomes" id="UP000766698"/>
    </source>
</evidence>
<gene>
    <name evidence="4" type="ORF">GL263_05710</name>
</gene>
<organism evidence="4 5">
    <name type="scientific">Streptomyces durbertensis</name>
    <dbReference type="NCBI Taxonomy" id="2448886"/>
    <lineage>
        <taxon>Bacteria</taxon>
        <taxon>Bacillati</taxon>
        <taxon>Actinomycetota</taxon>
        <taxon>Actinomycetes</taxon>
        <taxon>Kitasatosporales</taxon>
        <taxon>Streptomycetaceae</taxon>
        <taxon>Streptomyces</taxon>
    </lineage>
</organism>
<accession>A0ABR6ECL1</accession>
<dbReference type="PANTHER" id="PTHR35526:SF3">
    <property type="entry name" value="ANTI-SIGMA-F FACTOR RSBW"/>
    <property type="match status" value="1"/>
</dbReference>
<dbReference type="Proteomes" id="UP000766698">
    <property type="component" value="Unassembled WGS sequence"/>
</dbReference>
<keyword evidence="5" id="KW-1185">Reference proteome</keyword>
<keyword evidence="1" id="KW-0418">Kinase</keyword>
<evidence type="ECO:0000259" key="3">
    <source>
        <dbReference type="Pfam" id="PF13581"/>
    </source>
</evidence>
<dbReference type="PANTHER" id="PTHR35526">
    <property type="entry name" value="ANTI-SIGMA-F FACTOR RSBW-RELATED"/>
    <property type="match status" value="1"/>
</dbReference>
<keyword evidence="1" id="KW-0808">Transferase</keyword>
<feature type="region of interest" description="Disordered" evidence="2">
    <location>
        <begin position="1"/>
        <end position="25"/>
    </location>
</feature>
<dbReference type="Gene3D" id="3.30.565.10">
    <property type="entry name" value="Histidine kinase-like ATPase, C-terminal domain"/>
    <property type="match status" value="1"/>
</dbReference>
<evidence type="ECO:0000313" key="4">
    <source>
        <dbReference type="EMBL" id="MBB1243063.1"/>
    </source>
</evidence>
<proteinExistence type="predicted"/>
<dbReference type="RefSeq" id="WP_182854469.1">
    <property type="nucleotide sequence ID" value="NZ_WMLF01000050.1"/>
</dbReference>
<dbReference type="InterPro" id="IPR036890">
    <property type="entry name" value="HATPase_C_sf"/>
</dbReference>
<dbReference type="EMBL" id="WMLF01000050">
    <property type="protein sequence ID" value="MBB1243063.1"/>
    <property type="molecule type" value="Genomic_DNA"/>
</dbReference>
<keyword evidence="4" id="KW-0547">Nucleotide-binding</keyword>
<dbReference type="SUPFAM" id="SSF55874">
    <property type="entry name" value="ATPase domain of HSP90 chaperone/DNA topoisomerase II/histidine kinase"/>
    <property type="match status" value="1"/>
</dbReference>
<name>A0ABR6ECL1_9ACTN</name>